<keyword evidence="2" id="KW-0479">Metal-binding</keyword>
<organism evidence="6 7">
    <name type="scientific">Tianweitania populi</name>
    <dbReference type="NCBI Taxonomy" id="1607949"/>
    <lineage>
        <taxon>Bacteria</taxon>
        <taxon>Pseudomonadati</taxon>
        <taxon>Pseudomonadota</taxon>
        <taxon>Alphaproteobacteria</taxon>
        <taxon>Hyphomicrobiales</taxon>
        <taxon>Phyllobacteriaceae</taxon>
        <taxon>Tianweitania</taxon>
    </lineage>
</organism>
<reference evidence="6" key="1">
    <citation type="journal article" date="2014" name="Int. J. Syst. Evol. Microbiol.">
        <title>Complete genome sequence of Corynebacterium casei LMG S-19264T (=DSM 44701T), isolated from a smear-ripened cheese.</title>
        <authorList>
            <consortium name="US DOE Joint Genome Institute (JGI-PGF)"/>
            <person name="Walter F."/>
            <person name="Albersmeier A."/>
            <person name="Kalinowski J."/>
            <person name="Ruckert C."/>
        </authorList>
    </citation>
    <scope>NUCLEOTIDE SEQUENCE</scope>
    <source>
        <strain evidence="6">KCTC 42249</strain>
    </source>
</reference>
<name>A0A8J3DQ90_9HYPH</name>
<dbReference type="CDD" id="cd04666">
    <property type="entry name" value="NUDIX_DIPP2_like_Nudt4"/>
    <property type="match status" value="1"/>
</dbReference>
<proteinExistence type="predicted"/>
<dbReference type="Pfam" id="PF00293">
    <property type="entry name" value="NUDIX"/>
    <property type="match status" value="1"/>
</dbReference>
<dbReference type="EMBL" id="BMZQ01000002">
    <property type="protein sequence ID" value="GHD14785.1"/>
    <property type="molecule type" value="Genomic_DNA"/>
</dbReference>
<dbReference type="AlphaFoldDB" id="A0A8J3DQ90"/>
<comment type="cofactor">
    <cofactor evidence="1">
        <name>Mg(2+)</name>
        <dbReference type="ChEBI" id="CHEBI:18420"/>
    </cofactor>
</comment>
<dbReference type="Proteomes" id="UP000630142">
    <property type="component" value="Unassembled WGS sequence"/>
</dbReference>
<evidence type="ECO:0000259" key="5">
    <source>
        <dbReference type="PROSITE" id="PS51462"/>
    </source>
</evidence>
<dbReference type="PANTHER" id="PTHR12629:SF42">
    <property type="entry name" value="OS02G0734300 PROTEIN"/>
    <property type="match status" value="1"/>
</dbReference>
<dbReference type="InterPro" id="IPR000086">
    <property type="entry name" value="NUDIX_hydrolase_dom"/>
</dbReference>
<protein>
    <submittedName>
        <fullName evidence="6">NUDIX hydrolase</fullName>
    </submittedName>
</protein>
<evidence type="ECO:0000256" key="1">
    <source>
        <dbReference type="ARBA" id="ARBA00001946"/>
    </source>
</evidence>
<dbReference type="GO" id="GO:0046872">
    <property type="term" value="F:metal ion binding"/>
    <property type="evidence" value="ECO:0007669"/>
    <property type="project" value="UniProtKB-KW"/>
</dbReference>
<dbReference type="RefSeq" id="WP_308430522.1">
    <property type="nucleotide sequence ID" value="NZ_BMZQ01000002.1"/>
</dbReference>
<evidence type="ECO:0000313" key="6">
    <source>
        <dbReference type="EMBL" id="GHD14785.1"/>
    </source>
</evidence>
<evidence type="ECO:0000256" key="3">
    <source>
        <dbReference type="ARBA" id="ARBA00022801"/>
    </source>
</evidence>
<comment type="caution">
    <text evidence="6">The sequence shown here is derived from an EMBL/GenBank/DDBJ whole genome shotgun (WGS) entry which is preliminary data.</text>
</comment>
<dbReference type="PANTHER" id="PTHR12629">
    <property type="entry name" value="DIPHOSPHOINOSITOL POLYPHOSPHATE PHOSPHOHYDROLASE"/>
    <property type="match status" value="1"/>
</dbReference>
<dbReference type="InterPro" id="IPR015797">
    <property type="entry name" value="NUDIX_hydrolase-like_dom_sf"/>
</dbReference>
<dbReference type="GO" id="GO:0005737">
    <property type="term" value="C:cytoplasm"/>
    <property type="evidence" value="ECO:0007669"/>
    <property type="project" value="TreeGrafter"/>
</dbReference>
<dbReference type="SUPFAM" id="SSF55811">
    <property type="entry name" value="Nudix"/>
    <property type="match status" value="1"/>
</dbReference>
<keyword evidence="3 6" id="KW-0378">Hydrolase</keyword>
<dbReference type="PROSITE" id="PS51462">
    <property type="entry name" value="NUDIX"/>
    <property type="match status" value="1"/>
</dbReference>
<sequence length="153" mass="17307">MKEKRAKALVKKGKTIRQVAVLPYRERESGLEILLLTSRGTKRFVIPKGWPMKGKADWEAAAVEAKQEAGLVGEVDVEPRGSYAYWKRLKTIFVPVTVTVFGLRVTEELSQFRERGQRERAWVSPQQAQMLVDEPHLISLIASFKEQLSGKAA</sequence>
<keyword evidence="7" id="KW-1185">Reference proteome</keyword>
<accession>A0A8J3DQ90</accession>
<gene>
    <name evidence="6" type="ORF">GCM10016234_20750</name>
</gene>
<evidence type="ECO:0000313" key="7">
    <source>
        <dbReference type="Proteomes" id="UP000630142"/>
    </source>
</evidence>
<keyword evidence="4" id="KW-0460">Magnesium</keyword>
<dbReference type="Gene3D" id="3.90.79.10">
    <property type="entry name" value="Nucleoside Triphosphate Pyrophosphohydrolase"/>
    <property type="match status" value="1"/>
</dbReference>
<dbReference type="InterPro" id="IPR047198">
    <property type="entry name" value="DDP-like_NUDIX"/>
</dbReference>
<evidence type="ECO:0000256" key="2">
    <source>
        <dbReference type="ARBA" id="ARBA00022723"/>
    </source>
</evidence>
<reference evidence="6" key="2">
    <citation type="submission" date="2020-09" db="EMBL/GenBank/DDBJ databases">
        <authorList>
            <person name="Sun Q."/>
            <person name="Kim S."/>
        </authorList>
    </citation>
    <scope>NUCLEOTIDE SEQUENCE</scope>
    <source>
        <strain evidence="6">KCTC 42249</strain>
    </source>
</reference>
<evidence type="ECO:0000256" key="4">
    <source>
        <dbReference type="ARBA" id="ARBA00022842"/>
    </source>
</evidence>
<dbReference type="GO" id="GO:0016462">
    <property type="term" value="F:pyrophosphatase activity"/>
    <property type="evidence" value="ECO:0007669"/>
    <property type="project" value="InterPro"/>
</dbReference>
<feature type="domain" description="Nudix hydrolase" evidence="5">
    <location>
        <begin position="14"/>
        <end position="144"/>
    </location>
</feature>